<dbReference type="EC" id="2.7.7.9" evidence="2 7"/>
<dbReference type="CDD" id="cd02541">
    <property type="entry name" value="UGPase_prokaryotic"/>
    <property type="match status" value="1"/>
</dbReference>
<feature type="domain" description="Nucleotidyl transferase" evidence="8">
    <location>
        <begin position="9"/>
        <end position="268"/>
    </location>
</feature>
<protein>
    <recommendedName>
        <fullName evidence="3 7">UTP--glucose-1-phosphate uridylyltransferase</fullName>
        <ecNumber evidence="2 7">2.7.7.9</ecNumber>
    </recommendedName>
    <alternativeName>
        <fullName evidence="7">UDP-glucose pyrophosphorylase</fullName>
    </alternativeName>
</protein>
<sequence>MKKIKSIKKAVIPVAGLGTRTLPATKAIPKEMLPVVDKPLIQYIVEEALASGIEEIILVTRQGKDSIENHFDSDYELETLLAQREKGETLATIKNIVDMINIISVRQKHPLGLGHAILCAKSLIFNEPFAVLLPDDLVDSETPCIGQLLEVYQETGSPVIAVERISPEEIWRYGVINPEEERERLYRVKGLIEKPRPEEAPSDLGVIGRYILIPQIFDILEHIPFGRGGELQLTDALHRQTQMNSVYAYEFEGKRYDAGNKLGYLEANVVFGLKHPKLGKAFKKFLKEIIIR</sequence>
<dbReference type="EMBL" id="DRIH01000120">
    <property type="protein sequence ID" value="HEC67888.1"/>
    <property type="molecule type" value="Genomic_DNA"/>
</dbReference>
<reference evidence="10" key="2">
    <citation type="journal article" date="2020" name="mSystems">
        <title>Genome- and Community-Level Interaction Insights into Carbon Utilization and Element Cycling Functions of Hydrothermarchaeota in Hydrothermal Sediment.</title>
        <authorList>
            <person name="Zhou Z."/>
            <person name="Liu Y."/>
            <person name="Xu W."/>
            <person name="Pan J."/>
            <person name="Luo Z.H."/>
            <person name="Li M."/>
        </authorList>
    </citation>
    <scope>NUCLEOTIDE SEQUENCE [LARGE SCALE GENOMIC DNA]</scope>
    <source>
        <strain evidence="10">HyVt-389</strain>
    </source>
</reference>
<keyword evidence="4 7" id="KW-0808">Transferase</keyword>
<dbReference type="Proteomes" id="UP000885738">
    <property type="component" value="Unassembled WGS sequence"/>
</dbReference>
<gene>
    <name evidence="10" type="primary">galU</name>
    <name evidence="10" type="ORF">ENI35_03630</name>
    <name evidence="9" type="ORF">HS1_000436</name>
</gene>
<evidence type="ECO:0000313" key="11">
    <source>
        <dbReference type="Proteomes" id="UP000070560"/>
    </source>
</evidence>
<dbReference type="PANTHER" id="PTHR43197">
    <property type="entry name" value="UTP--GLUCOSE-1-PHOSPHATE URIDYLYLTRANSFERASE"/>
    <property type="match status" value="1"/>
</dbReference>
<dbReference type="Pfam" id="PF00483">
    <property type="entry name" value="NTP_transferase"/>
    <property type="match status" value="1"/>
</dbReference>
<evidence type="ECO:0000256" key="7">
    <source>
        <dbReference type="RuleBase" id="RU361259"/>
    </source>
</evidence>
<evidence type="ECO:0000259" key="8">
    <source>
        <dbReference type="Pfam" id="PF00483"/>
    </source>
</evidence>
<dbReference type="KEGG" id="daw:HS1_000436"/>
<dbReference type="GO" id="GO:0003983">
    <property type="term" value="F:UTP:glucose-1-phosphate uridylyltransferase activity"/>
    <property type="evidence" value="ECO:0007669"/>
    <property type="project" value="UniProtKB-EC"/>
</dbReference>
<dbReference type="InterPro" id="IPR005771">
    <property type="entry name" value="GalU_uridylyltTrfase_bac/arc"/>
</dbReference>
<dbReference type="RefSeq" id="WP_066060535.1">
    <property type="nucleotide sequence ID" value="NZ_CP013015.1"/>
</dbReference>
<dbReference type="OrthoDB" id="9803306at2"/>
<evidence type="ECO:0000256" key="3">
    <source>
        <dbReference type="ARBA" id="ARBA00019048"/>
    </source>
</evidence>
<dbReference type="InterPro" id="IPR005835">
    <property type="entry name" value="NTP_transferase_dom"/>
</dbReference>
<dbReference type="InterPro" id="IPR029044">
    <property type="entry name" value="Nucleotide-diphossugar_trans"/>
</dbReference>
<evidence type="ECO:0000256" key="1">
    <source>
        <dbReference type="ARBA" id="ARBA00006890"/>
    </source>
</evidence>
<comment type="similarity">
    <text evidence="1 7">Belongs to the UDPGP type 2 family.</text>
</comment>
<comment type="catalytic activity">
    <reaction evidence="6 7">
        <text>alpha-D-glucose 1-phosphate + UTP + H(+) = UDP-alpha-D-glucose + diphosphate</text>
        <dbReference type="Rhea" id="RHEA:19889"/>
        <dbReference type="ChEBI" id="CHEBI:15378"/>
        <dbReference type="ChEBI" id="CHEBI:33019"/>
        <dbReference type="ChEBI" id="CHEBI:46398"/>
        <dbReference type="ChEBI" id="CHEBI:58601"/>
        <dbReference type="ChEBI" id="CHEBI:58885"/>
        <dbReference type="EC" id="2.7.7.9"/>
    </reaction>
</comment>
<dbReference type="Proteomes" id="UP000070560">
    <property type="component" value="Chromosome"/>
</dbReference>
<dbReference type="PANTHER" id="PTHR43197:SF1">
    <property type="entry name" value="UTP--GLUCOSE-1-PHOSPHATE URIDYLYLTRANSFERASE"/>
    <property type="match status" value="1"/>
</dbReference>
<organism evidence="10">
    <name type="scientific">Desulfofervidus auxilii</name>
    <dbReference type="NCBI Taxonomy" id="1621989"/>
    <lineage>
        <taxon>Bacteria</taxon>
        <taxon>Pseudomonadati</taxon>
        <taxon>Thermodesulfobacteriota</taxon>
        <taxon>Candidatus Desulfofervidia</taxon>
        <taxon>Candidatus Desulfofervidales</taxon>
        <taxon>Candidatus Desulfofervidaceae</taxon>
        <taxon>Candidatus Desulfofervidus</taxon>
    </lineage>
</organism>
<proteinExistence type="inferred from homology"/>
<accession>A0A7C1VL95</accession>
<dbReference type="EMBL" id="CP013015">
    <property type="protein sequence ID" value="AMM40242.1"/>
    <property type="molecule type" value="Genomic_DNA"/>
</dbReference>
<evidence type="ECO:0000256" key="2">
    <source>
        <dbReference type="ARBA" id="ARBA00012415"/>
    </source>
</evidence>
<evidence type="ECO:0000256" key="5">
    <source>
        <dbReference type="ARBA" id="ARBA00022695"/>
    </source>
</evidence>
<evidence type="ECO:0000256" key="6">
    <source>
        <dbReference type="ARBA" id="ARBA00048128"/>
    </source>
</evidence>
<dbReference type="GO" id="GO:0006011">
    <property type="term" value="P:UDP-alpha-D-glucose metabolic process"/>
    <property type="evidence" value="ECO:0007669"/>
    <property type="project" value="InterPro"/>
</dbReference>
<dbReference type="AlphaFoldDB" id="A0A7C1VL95"/>
<evidence type="ECO:0000256" key="4">
    <source>
        <dbReference type="ARBA" id="ARBA00022679"/>
    </source>
</evidence>
<keyword evidence="5 7" id="KW-0548">Nucleotidyltransferase</keyword>
<keyword evidence="11" id="KW-1185">Reference proteome</keyword>
<name>A0A7C1VL95_DESA2</name>
<dbReference type="Gene3D" id="3.90.550.10">
    <property type="entry name" value="Spore Coat Polysaccharide Biosynthesis Protein SpsA, Chain A"/>
    <property type="match status" value="1"/>
</dbReference>
<dbReference type="NCBIfam" id="TIGR01099">
    <property type="entry name" value="galU"/>
    <property type="match status" value="1"/>
</dbReference>
<reference evidence="9 11" key="1">
    <citation type="submission" date="2015-10" db="EMBL/GenBank/DDBJ databases">
        <title>Candidatus Desulfofervidus auxilii, a hydrogenotrophic sulfate-reducing bacterium involved in the thermophilic anaerobic oxidation of methane.</title>
        <authorList>
            <person name="Krukenberg V."/>
            <person name="Richter M."/>
            <person name="Wegener G."/>
        </authorList>
    </citation>
    <scope>NUCLEOTIDE SEQUENCE [LARGE SCALE GENOMIC DNA]</scope>
    <source>
        <strain evidence="9 11">HS1</strain>
    </source>
</reference>
<evidence type="ECO:0000313" key="9">
    <source>
        <dbReference type="EMBL" id="AMM40242.1"/>
    </source>
</evidence>
<evidence type="ECO:0000313" key="10">
    <source>
        <dbReference type="EMBL" id="HEC67888.1"/>
    </source>
</evidence>
<dbReference type="SUPFAM" id="SSF53448">
    <property type="entry name" value="Nucleotide-diphospho-sugar transferases"/>
    <property type="match status" value="1"/>
</dbReference>